<organism evidence="1 2">
    <name type="scientific">Eumeta variegata</name>
    <name type="common">Bagworm moth</name>
    <name type="synonym">Eumeta japonica</name>
    <dbReference type="NCBI Taxonomy" id="151549"/>
    <lineage>
        <taxon>Eukaryota</taxon>
        <taxon>Metazoa</taxon>
        <taxon>Ecdysozoa</taxon>
        <taxon>Arthropoda</taxon>
        <taxon>Hexapoda</taxon>
        <taxon>Insecta</taxon>
        <taxon>Pterygota</taxon>
        <taxon>Neoptera</taxon>
        <taxon>Endopterygota</taxon>
        <taxon>Lepidoptera</taxon>
        <taxon>Glossata</taxon>
        <taxon>Ditrysia</taxon>
        <taxon>Tineoidea</taxon>
        <taxon>Psychidae</taxon>
        <taxon>Oiketicinae</taxon>
        <taxon>Eumeta</taxon>
    </lineage>
</organism>
<evidence type="ECO:0000313" key="1">
    <source>
        <dbReference type="EMBL" id="GBP72824.1"/>
    </source>
</evidence>
<dbReference type="EMBL" id="BGZK01001157">
    <property type="protein sequence ID" value="GBP72824.1"/>
    <property type="molecule type" value="Genomic_DNA"/>
</dbReference>
<dbReference type="AlphaFoldDB" id="A0A4C1YCX5"/>
<proteinExistence type="predicted"/>
<keyword evidence="2" id="KW-1185">Reference proteome</keyword>
<reference evidence="1 2" key="1">
    <citation type="journal article" date="2019" name="Commun. Biol.">
        <title>The bagworm genome reveals a unique fibroin gene that provides high tensile strength.</title>
        <authorList>
            <person name="Kono N."/>
            <person name="Nakamura H."/>
            <person name="Ohtoshi R."/>
            <person name="Tomita M."/>
            <person name="Numata K."/>
            <person name="Arakawa K."/>
        </authorList>
    </citation>
    <scope>NUCLEOTIDE SEQUENCE [LARGE SCALE GENOMIC DNA]</scope>
</reference>
<protein>
    <submittedName>
        <fullName evidence="1">Uncharacterized protein</fullName>
    </submittedName>
</protein>
<gene>
    <name evidence="1" type="ORF">EVAR_40325_1</name>
</gene>
<evidence type="ECO:0000313" key="2">
    <source>
        <dbReference type="Proteomes" id="UP000299102"/>
    </source>
</evidence>
<comment type="caution">
    <text evidence="1">The sequence shown here is derived from an EMBL/GenBank/DDBJ whole genome shotgun (WGS) entry which is preliminary data.</text>
</comment>
<sequence length="95" mass="10856">MVESHALWMHSVYNSDPSSWSQRIYGFSISAVRAVPISTLYASNVGIFFVEYVKPTHIEEVAELRPRASSHSLPHHTLHAHIALRMTYLSRLRPI</sequence>
<name>A0A4C1YCX5_EUMVA</name>
<accession>A0A4C1YCX5</accession>
<dbReference type="Proteomes" id="UP000299102">
    <property type="component" value="Unassembled WGS sequence"/>
</dbReference>